<dbReference type="InterPro" id="IPR008042">
    <property type="entry name" value="Retrotrans_Pao"/>
</dbReference>
<dbReference type="Pfam" id="PF17921">
    <property type="entry name" value="Integrase_H2C2"/>
    <property type="match status" value="1"/>
</dbReference>
<reference evidence="2 3" key="1">
    <citation type="journal article" date="2023" name="Insect Mol. Biol.">
        <title>Genome sequencing provides insights into the evolution of gene families encoding plant cell wall-degrading enzymes in longhorned beetles.</title>
        <authorList>
            <person name="Shin N.R."/>
            <person name="Okamura Y."/>
            <person name="Kirsch R."/>
            <person name="Pauchet Y."/>
        </authorList>
    </citation>
    <scope>NUCLEOTIDE SEQUENCE [LARGE SCALE GENOMIC DNA]</scope>
    <source>
        <strain evidence="2">EAD_L_NR</strain>
    </source>
</reference>
<keyword evidence="3" id="KW-1185">Reference proteome</keyword>
<feature type="domain" description="Integrase zinc-binding" evidence="1">
    <location>
        <begin position="332"/>
        <end position="387"/>
    </location>
</feature>
<comment type="caution">
    <text evidence="2">The sequence shown here is derived from an EMBL/GenBank/DDBJ whole genome shotgun (WGS) entry which is preliminary data.</text>
</comment>
<protein>
    <recommendedName>
        <fullName evidence="1">Integrase zinc-binding domain-containing protein</fullName>
    </recommendedName>
</protein>
<gene>
    <name evidence="2" type="ORF">NQ315_017569</name>
</gene>
<dbReference type="AlphaFoldDB" id="A0AAV8VIU7"/>
<evidence type="ECO:0000313" key="2">
    <source>
        <dbReference type="EMBL" id="KAJ8914050.1"/>
    </source>
</evidence>
<proteinExistence type="predicted"/>
<dbReference type="PANTHER" id="PTHR47331">
    <property type="entry name" value="PHD-TYPE DOMAIN-CONTAINING PROTEIN"/>
    <property type="match status" value="1"/>
</dbReference>
<dbReference type="EMBL" id="JANEYG010000081">
    <property type="protein sequence ID" value="KAJ8914050.1"/>
    <property type="molecule type" value="Genomic_DNA"/>
</dbReference>
<evidence type="ECO:0000259" key="1">
    <source>
        <dbReference type="Pfam" id="PF17921"/>
    </source>
</evidence>
<organism evidence="2 3">
    <name type="scientific">Exocentrus adspersus</name>
    <dbReference type="NCBI Taxonomy" id="1586481"/>
    <lineage>
        <taxon>Eukaryota</taxon>
        <taxon>Metazoa</taxon>
        <taxon>Ecdysozoa</taxon>
        <taxon>Arthropoda</taxon>
        <taxon>Hexapoda</taxon>
        <taxon>Insecta</taxon>
        <taxon>Pterygota</taxon>
        <taxon>Neoptera</taxon>
        <taxon>Endopterygota</taxon>
        <taxon>Coleoptera</taxon>
        <taxon>Polyphaga</taxon>
        <taxon>Cucujiformia</taxon>
        <taxon>Chrysomeloidea</taxon>
        <taxon>Cerambycidae</taxon>
        <taxon>Lamiinae</taxon>
        <taxon>Acanthocinini</taxon>
        <taxon>Exocentrus</taxon>
    </lineage>
</organism>
<accession>A0AAV8VIU7</accession>
<evidence type="ECO:0000313" key="3">
    <source>
        <dbReference type="Proteomes" id="UP001159042"/>
    </source>
</evidence>
<dbReference type="Pfam" id="PF05380">
    <property type="entry name" value="Peptidase_A17"/>
    <property type="match status" value="1"/>
</dbReference>
<dbReference type="PANTHER" id="PTHR47331:SF1">
    <property type="entry name" value="GAG-LIKE PROTEIN"/>
    <property type="match status" value="1"/>
</dbReference>
<dbReference type="InterPro" id="IPR041588">
    <property type="entry name" value="Integrase_H2C2"/>
</dbReference>
<dbReference type="Proteomes" id="UP001159042">
    <property type="component" value="Unassembled WGS sequence"/>
</dbReference>
<sequence length="443" mass="50686">MYVDDVVTGCTGVEEAAELKKQLLSLMNSGRFTLHKWNNLGQLSIPRHWTLSPSQAFELHGFCDASEKGYACVIYLRIVKPENLETKLLCAKSRVAPLKRISIPRLELCAAVLLADLMSYVMNLLKGHITFEHNFAWTDSKVALCWIKSPPYRWKTFIANRVNQIQENLPPQHWRFVNSTDNPADAASRGLLPTQLLHHTLWWAGPAWLLDSSSPWLNSIQPSEPDSPCLDKEKKLVPNVVDTDNCLDSLLEKFSSLTRIQRVLAYVLIKHVQRHAFAQQISLLHNNKPLSKPFRKLNIFLDSDGLLRTGGRIVHARLSYDKRHPLLLPSHHKLTYLIIEQTRKRYLHPGYQTLLFILAQRYWILSAKRVIRSVLNKCLKCWKTNPQASSVPMADLPQLRVSQLKPFSCVGVDYGGPFTMSLGKLRGTRTHKAYGLYQISWRV</sequence>
<name>A0AAV8VIU7_9CUCU</name>